<reference evidence="3 4" key="1">
    <citation type="submission" date="2019-07" db="EMBL/GenBank/DDBJ databases">
        <title>WGS assembly of Gossypium tomentosum.</title>
        <authorList>
            <person name="Chen Z.J."/>
            <person name="Sreedasyam A."/>
            <person name="Ando A."/>
            <person name="Song Q."/>
            <person name="De L."/>
            <person name="Hulse-Kemp A."/>
            <person name="Ding M."/>
            <person name="Ye W."/>
            <person name="Kirkbride R."/>
            <person name="Jenkins J."/>
            <person name="Plott C."/>
            <person name="Lovell J."/>
            <person name="Lin Y.-M."/>
            <person name="Vaughn R."/>
            <person name="Liu B."/>
            <person name="Li W."/>
            <person name="Simpson S."/>
            <person name="Scheffler B."/>
            <person name="Saski C."/>
            <person name="Grover C."/>
            <person name="Hu G."/>
            <person name="Conover J."/>
            <person name="Carlson J."/>
            <person name="Shu S."/>
            <person name="Boston L."/>
            <person name="Williams M."/>
            <person name="Peterson D."/>
            <person name="Mcgee K."/>
            <person name="Jones D."/>
            <person name="Wendel J."/>
            <person name="Stelly D."/>
            <person name="Grimwood J."/>
            <person name="Schmutz J."/>
        </authorList>
    </citation>
    <scope>NUCLEOTIDE SEQUENCE [LARGE SCALE GENOMIC DNA]</scope>
    <source>
        <strain evidence="3">7179.01</strain>
    </source>
</reference>
<keyword evidence="4" id="KW-1185">Reference proteome</keyword>
<protein>
    <submittedName>
        <fullName evidence="3">Uncharacterized protein</fullName>
    </submittedName>
</protein>
<evidence type="ECO:0000256" key="1">
    <source>
        <dbReference type="SAM" id="Phobius"/>
    </source>
</evidence>
<evidence type="ECO:0000313" key="4">
    <source>
        <dbReference type="Proteomes" id="UP000322667"/>
    </source>
</evidence>
<evidence type="ECO:0000313" key="3">
    <source>
        <dbReference type="EMBL" id="TYH43683.1"/>
    </source>
</evidence>
<name>A0A5D2INP3_GOSTO</name>
<accession>A0A5D2INP3</accession>
<gene>
    <name evidence="3" type="ORF">ES332_D11G144100v1</name>
</gene>
<evidence type="ECO:0000256" key="2">
    <source>
        <dbReference type="SAM" id="SignalP"/>
    </source>
</evidence>
<keyword evidence="1" id="KW-0812">Transmembrane</keyword>
<feature type="transmembrane region" description="Helical" evidence="1">
    <location>
        <begin position="127"/>
        <end position="152"/>
    </location>
</feature>
<dbReference type="AlphaFoldDB" id="A0A5D2INP3"/>
<feature type="chain" id="PRO_5022946477" evidence="2">
    <location>
        <begin position="28"/>
        <end position="176"/>
    </location>
</feature>
<proteinExistence type="predicted"/>
<sequence>MGGVLLFSRRWTLSCLLGVCFERSSKTSVQGGAPFTSGGLDGSCMKRPIKLPRNLAVRKLMPVRRIWTKAQSVAMAPPCRRQPLRWYCWSWVFQPCLLGLLRSQSFLPCFRQRRWLECLRCLGFTPLRLGLGLLGLVLTVLLLWALSLSVMYSLMFYRMREEEFWTIPHIMKMELI</sequence>
<feature type="signal peptide" evidence="2">
    <location>
        <begin position="1"/>
        <end position="27"/>
    </location>
</feature>
<keyword evidence="2" id="KW-0732">Signal</keyword>
<keyword evidence="1" id="KW-0472">Membrane</keyword>
<organism evidence="3 4">
    <name type="scientific">Gossypium tomentosum</name>
    <name type="common">Hawaiian cotton</name>
    <name type="synonym">Gossypium sandvicense</name>
    <dbReference type="NCBI Taxonomy" id="34277"/>
    <lineage>
        <taxon>Eukaryota</taxon>
        <taxon>Viridiplantae</taxon>
        <taxon>Streptophyta</taxon>
        <taxon>Embryophyta</taxon>
        <taxon>Tracheophyta</taxon>
        <taxon>Spermatophyta</taxon>
        <taxon>Magnoliopsida</taxon>
        <taxon>eudicotyledons</taxon>
        <taxon>Gunneridae</taxon>
        <taxon>Pentapetalae</taxon>
        <taxon>rosids</taxon>
        <taxon>malvids</taxon>
        <taxon>Malvales</taxon>
        <taxon>Malvaceae</taxon>
        <taxon>Malvoideae</taxon>
        <taxon>Gossypium</taxon>
    </lineage>
</organism>
<dbReference type="EMBL" id="CM017633">
    <property type="protein sequence ID" value="TYH43683.1"/>
    <property type="molecule type" value="Genomic_DNA"/>
</dbReference>
<dbReference type="Proteomes" id="UP000322667">
    <property type="component" value="Chromosome D11"/>
</dbReference>
<keyword evidence="1" id="KW-1133">Transmembrane helix</keyword>